<protein>
    <recommendedName>
        <fullName evidence="7">HTH tetR-type domain-containing protein</fullName>
    </recommendedName>
</protein>
<dbReference type="PANTHER" id="PTHR30055">
    <property type="entry name" value="HTH-TYPE TRANSCRIPTIONAL REGULATOR RUTR"/>
    <property type="match status" value="1"/>
</dbReference>
<evidence type="ECO:0000259" key="7">
    <source>
        <dbReference type="PROSITE" id="PS50977"/>
    </source>
</evidence>
<sequence length="370" mass="39661">MQQSTRYQTQKNEVGDMGRPGAGDTKGRILEATELLFIEFGYEAMSLRQITARAKVNLAAVNYHFGSKEALMQSVLGRRLDPLNTRRLALLTACEERWTKEQLTCDHVLGALFVPALQMARNPDTGGPAFLRLMGRVYSDTSPFVQNYLLGHYAPVFGRFFEAFSSALPHVPRAELGWRLHFSLKALAGVLAGDDLNNLLPMFTQGKPMNDASLLARLTALVVATLNAPLPGEAGALDQVVELAEAQAPTPVATADDAPNGSDSGNGHHGSGRQSGTGNGRAPERTTTPATASPFAGDLFGRTPGARASAAQDADEHEDEHNSALDDGDEHEDGGSPPTARTRALAIRRSNAARAIFPANPMRPWRSPSA</sequence>
<dbReference type="EMBL" id="CATZLL010000006">
    <property type="protein sequence ID" value="CAJ0815094.1"/>
    <property type="molecule type" value="Genomic_DNA"/>
</dbReference>
<feature type="domain" description="HTH tetR-type" evidence="7">
    <location>
        <begin position="23"/>
        <end position="83"/>
    </location>
</feature>
<dbReference type="InterPro" id="IPR036271">
    <property type="entry name" value="Tet_transcr_reg_TetR-rel_C_sf"/>
</dbReference>
<reference evidence="8 9" key="1">
    <citation type="submission" date="2023-07" db="EMBL/GenBank/DDBJ databases">
        <authorList>
            <person name="Peeters C."/>
        </authorList>
    </citation>
    <scope>NUCLEOTIDE SEQUENCE [LARGE SCALE GENOMIC DNA]</scope>
    <source>
        <strain evidence="8 9">LMG 18101</strain>
    </source>
</reference>
<keyword evidence="3 5" id="KW-0238">DNA-binding</keyword>
<dbReference type="PRINTS" id="PR00455">
    <property type="entry name" value="HTHTETR"/>
</dbReference>
<feature type="compositionally biased region" description="Gly residues" evidence="6">
    <location>
        <begin position="267"/>
        <end position="279"/>
    </location>
</feature>
<gene>
    <name evidence="8" type="ORF">LMG18101_02476</name>
</gene>
<keyword evidence="1" id="KW-0678">Repressor</keyword>
<feature type="region of interest" description="Disordered" evidence="6">
    <location>
        <begin position="1"/>
        <end position="25"/>
    </location>
</feature>
<dbReference type="Proteomes" id="UP001189757">
    <property type="component" value="Unassembled WGS sequence"/>
</dbReference>
<dbReference type="Pfam" id="PF00440">
    <property type="entry name" value="TetR_N"/>
    <property type="match status" value="1"/>
</dbReference>
<comment type="caution">
    <text evidence="8">The sequence shown here is derived from an EMBL/GenBank/DDBJ whole genome shotgun (WGS) entry which is preliminary data.</text>
</comment>
<dbReference type="Pfam" id="PF17939">
    <property type="entry name" value="TetR_C_30"/>
    <property type="match status" value="1"/>
</dbReference>
<evidence type="ECO:0000256" key="4">
    <source>
        <dbReference type="ARBA" id="ARBA00023163"/>
    </source>
</evidence>
<dbReference type="InterPro" id="IPR050109">
    <property type="entry name" value="HTH-type_TetR-like_transc_reg"/>
</dbReference>
<dbReference type="SUPFAM" id="SSF48498">
    <property type="entry name" value="Tetracyclin repressor-like, C-terminal domain"/>
    <property type="match status" value="1"/>
</dbReference>
<dbReference type="PANTHER" id="PTHR30055:SF235">
    <property type="entry name" value="TRANSCRIPTIONAL REGULATORY PROTEIN"/>
    <property type="match status" value="1"/>
</dbReference>
<feature type="DNA-binding region" description="H-T-H motif" evidence="5">
    <location>
        <begin position="46"/>
        <end position="65"/>
    </location>
</feature>
<dbReference type="PROSITE" id="PS01081">
    <property type="entry name" value="HTH_TETR_1"/>
    <property type="match status" value="1"/>
</dbReference>
<name>A0ABN9JK76_9RALS</name>
<evidence type="ECO:0000256" key="5">
    <source>
        <dbReference type="PROSITE-ProRule" id="PRU00335"/>
    </source>
</evidence>
<evidence type="ECO:0000256" key="6">
    <source>
        <dbReference type="SAM" id="MobiDB-lite"/>
    </source>
</evidence>
<organism evidence="8 9">
    <name type="scientific">Ralstonia flaminis</name>
    <dbReference type="NCBI Taxonomy" id="3058597"/>
    <lineage>
        <taxon>Bacteria</taxon>
        <taxon>Pseudomonadati</taxon>
        <taxon>Pseudomonadota</taxon>
        <taxon>Betaproteobacteria</taxon>
        <taxon>Burkholderiales</taxon>
        <taxon>Burkholderiaceae</taxon>
        <taxon>Ralstonia</taxon>
    </lineage>
</organism>
<dbReference type="InterPro" id="IPR009057">
    <property type="entry name" value="Homeodomain-like_sf"/>
</dbReference>
<keyword evidence="4" id="KW-0804">Transcription</keyword>
<keyword evidence="2" id="KW-0805">Transcription regulation</keyword>
<dbReference type="PROSITE" id="PS50977">
    <property type="entry name" value="HTH_TETR_2"/>
    <property type="match status" value="1"/>
</dbReference>
<evidence type="ECO:0000313" key="9">
    <source>
        <dbReference type="Proteomes" id="UP001189757"/>
    </source>
</evidence>
<dbReference type="InterPro" id="IPR001647">
    <property type="entry name" value="HTH_TetR"/>
</dbReference>
<evidence type="ECO:0000256" key="2">
    <source>
        <dbReference type="ARBA" id="ARBA00023015"/>
    </source>
</evidence>
<feature type="region of interest" description="Disordered" evidence="6">
    <location>
        <begin position="252"/>
        <end position="370"/>
    </location>
</feature>
<keyword evidence="9" id="KW-1185">Reference proteome</keyword>
<evidence type="ECO:0000313" key="8">
    <source>
        <dbReference type="EMBL" id="CAJ0815094.1"/>
    </source>
</evidence>
<evidence type="ECO:0000256" key="1">
    <source>
        <dbReference type="ARBA" id="ARBA00022491"/>
    </source>
</evidence>
<dbReference type="Gene3D" id="1.10.357.10">
    <property type="entry name" value="Tetracycline Repressor, domain 2"/>
    <property type="match status" value="1"/>
</dbReference>
<feature type="compositionally biased region" description="Polar residues" evidence="6">
    <location>
        <begin position="1"/>
        <end position="12"/>
    </location>
</feature>
<proteinExistence type="predicted"/>
<dbReference type="InterPro" id="IPR023772">
    <property type="entry name" value="DNA-bd_HTH_TetR-type_CS"/>
</dbReference>
<dbReference type="SUPFAM" id="SSF46689">
    <property type="entry name" value="Homeodomain-like"/>
    <property type="match status" value="1"/>
</dbReference>
<feature type="compositionally biased region" description="Low complexity" evidence="6">
    <location>
        <begin position="252"/>
        <end position="265"/>
    </location>
</feature>
<evidence type="ECO:0000256" key="3">
    <source>
        <dbReference type="ARBA" id="ARBA00023125"/>
    </source>
</evidence>
<dbReference type="InterPro" id="IPR041586">
    <property type="entry name" value="PsrA_TetR_C"/>
</dbReference>
<accession>A0ABN9JK76</accession>